<proteinExistence type="predicted"/>
<keyword evidence="5" id="KW-1185">Reference proteome</keyword>
<dbReference type="RefSeq" id="WP_212817571.1">
    <property type="nucleotide sequence ID" value="NZ_AP023359.1"/>
</dbReference>
<gene>
    <name evidence="4" type="ORF">Prubr_53250</name>
</gene>
<keyword evidence="3" id="KW-0732">Signal</keyword>
<evidence type="ECO:0000313" key="5">
    <source>
        <dbReference type="Proteomes" id="UP000680866"/>
    </source>
</evidence>
<feature type="chain" id="PRO_5038930555" evidence="3">
    <location>
        <begin position="31"/>
        <end position="833"/>
    </location>
</feature>
<feature type="signal peptide" evidence="3">
    <location>
        <begin position="1"/>
        <end position="30"/>
    </location>
</feature>
<keyword evidence="2" id="KW-0812">Transmembrane</keyword>
<dbReference type="EMBL" id="AP023359">
    <property type="protein sequence ID" value="BCJ68304.1"/>
    <property type="molecule type" value="Genomic_DNA"/>
</dbReference>
<dbReference type="AlphaFoldDB" id="A0A810N758"/>
<evidence type="ECO:0000313" key="4">
    <source>
        <dbReference type="EMBL" id="BCJ68304.1"/>
    </source>
</evidence>
<evidence type="ECO:0000256" key="3">
    <source>
        <dbReference type="SAM" id="SignalP"/>
    </source>
</evidence>
<evidence type="ECO:0000256" key="2">
    <source>
        <dbReference type="SAM" id="Phobius"/>
    </source>
</evidence>
<evidence type="ECO:0000256" key="1">
    <source>
        <dbReference type="SAM" id="MobiDB-lite"/>
    </source>
</evidence>
<sequence length="833" mass="88643">MSVARRVGFAVALLAAASVAPGLLGRPATAEPPADAAVTLTREIHRGDRETRTATVSVSEHQNLINRQIVRISWSGFVPSHGLPIGTVPQNASAPNEMEYPVVVMQCVGADPAQRDCYFQRPIARVASRMSYWDALQPPDRQADGYVEPFKAVTRDEPYQLQSGDMPPDFGTNSFAGTTLVEPTGLSGDRTDVRFEIRDQVTTPSLGCSATSECSIVVVPVMDLVCAADADPPCRAGPLAPLGAPSQGVVYNESLTTQAWYLESNWRNRFVVPITIAPPEATCDATDPRPQRALVGAETADLAMRRVGQDLCVDRSAPKIAHVRQSEEVARGSLARANGTEYEADAALVTRPVTNSPRPLVHAPILATGFAVTFAVDVQVPGEAPYEMADLRLNPRLLAKLLTQSYKNVGWGNHDHPTIGENPQTLFHDPEFHALNPDYPVADGQPANSNNAVVAQSLAVVTNDSDAYHELTRYVAADGEAARWLAGEPDEYGTVVNPRYRGTPFPMARFEQRDDWHQEGVPCGALPALTASQHVAPTLHDATYMIADSQGLNQECVNGGTPGNPVWGWAKPNRLYYPNRVYLAVSSVAYARAYGLPTAQLQSGRTADGGRTFVDPTPESMTAALRHTVRDAASGTLLVDHANLPADAYPGTLPVYAAVPTAGLAADVAADYAEFLRRAVDDRRQTLGSGVGQLPDGYAPLPPELRRQTRTLAEVVARQQGAPPAPTPGPSSSPADTGGGPTGTNPDPAGTASTPTPGTSVPTSATPTPSGPQVVVPRAATRGETSVLGRWALPAVLGTGLLVLLVLPFVLLAAQPDHPLRRLGQNARRLLTR</sequence>
<name>A0A810N758_9ACTN</name>
<feature type="compositionally biased region" description="Low complexity" evidence="1">
    <location>
        <begin position="743"/>
        <end position="772"/>
    </location>
</feature>
<dbReference type="Gene3D" id="3.40.190.10">
    <property type="entry name" value="Periplasmic binding protein-like II"/>
    <property type="match status" value="1"/>
</dbReference>
<feature type="region of interest" description="Disordered" evidence="1">
    <location>
        <begin position="717"/>
        <end position="775"/>
    </location>
</feature>
<keyword evidence="2" id="KW-1133">Transmembrane helix</keyword>
<protein>
    <submittedName>
        <fullName evidence="4">Uncharacterized protein</fullName>
    </submittedName>
</protein>
<keyword evidence="2" id="KW-0472">Membrane</keyword>
<accession>A0A810N758</accession>
<feature type="transmembrane region" description="Helical" evidence="2">
    <location>
        <begin position="791"/>
        <end position="814"/>
    </location>
</feature>
<dbReference type="KEGG" id="pry:Prubr_53250"/>
<dbReference type="SUPFAM" id="SSF53850">
    <property type="entry name" value="Periplasmic binding protein-like II"/>
    <property type="match status" value="1"/>
</dbReference>
<reference evidence="4" key="1">
    <citation type="submission" date="2020-08" db="EMBL/GenBank/DDBJ databases">
        <title>Whole genome shotgun sequence of Polymorphospora rubra NBRC 101157.</title>
        <authorList>
            <person name="Komaki H."/>
            <person name="Tamura T."/>
        </authorList>
    </citation>
    <scope>NUCLEOTIDE SEQUENCE</scope>
    <source>
        <strain evidence="4">NBRC 101157</strain>
    </source>
</reference>
<organism evidence="4 5">
    <name type="scientific">Polymorphospora rubra</name>
    <dbReference type="NCBI Taxonomy" id="338584"/>
    <lineage>
        <taxon>Bacteria</taxon>
        <taxon>Bacillati</taxon>
        <taxon>Actinomycetota</taxon>
        <taxon>Actinomycetes</taxon>
        <taxon>Micromonosporales</taxon>
        <taxon>Micromonosporaceae</taxon>
        <taxon>Polymorphospora</taxon>
    </lineage>
</organism>
<dbReference type="Proteomes" id="UP000680866">
    <property type="component" value="Chromosome"/>
</dbReference>